<protein>
    <recommendedName>
        <fullName evidence="10">Fringe-like glycosyltransferase domain-containing protein</fullName>
    </recommendedName>
</protein>
<evidence type="ECO:0000256" key="5">
    <source>
        <dbReference type="ARBA" id="ARBA00022692"/>
    </source>
</evidence>
<proteinExistence type="inferred from homology"/>
<dbReference type="InterPro" id="IPR003378">
    <property type="entry name" value="Fringe-like_glycosylTrfase"/>
</dbReference>
<sequence length="454" mass="51966">VAEANDTEVSLLVVIRSQTNQWHHDLAEQRKTNLDQQIAKSSLNAQVLLLHREWPIEQAWVILPIVPDLSRKYADNFDWVMFIEEDTQVDMKVLMKDILPKYNREDKLFMGRCLFDNFPTIIHHYAFFDGKVKDFKYPDFDSGWLMSRALLKVVAVEYDGNDQNMDFQIDVKHEIAMYMDKNIGVKLTCVPGLCGGVKGDVCATFVDPTLHDCGHEVSLDDVQISVKTTKKFHKDRVQVVKKTWGPYVKHITYYSNVSDPTVPTIDCGVQNTPTGHCGKMEVIIKDFYKKDEMKHLKWLVIADDDSIIGVSRMVKLLNCYNHNSPIVLGERYGYGLNKGYGYGYITGGGSMVMSRGAVSAWFKHECSCPSISTPDDMYLGQCFSFNVGVPVVHSPLFHQARPVDYSDGYLSNQQPISFHKHWEINAYDVYNEWFADDDKEMLRKHISQGFVAEI</sequence>
<keyword evidence="3" id="KW-0328">Glycosyltransferase</keyword>
<evidence type="ECO:0000256" key="9">
    <source>
        <dbReference type="ARBA" id="ARBA00037847"/>
    </source>
</evidence>
<reference evidence="11" key="2">
    <citation type="submission" date="2025-08" db="UniProtKB">
        <authorList>
            <consortium name="Ensembl"/>
        </authorList>
    </citation>
    <scope>IDENTIFICATION</scope>
</reference>
<name>F7ABL1_CIOIN</name>
<keyword evidence="4" id="KW-0808">Transferase</keyword>
<evidence type="ECO:0000256" key="7">
    <source>
        <dbReference type="ARBA" id="ARBA00022989"/>
    </source>
</evidence>
<dbReference type="FunFam" id="3.90.550.50:FF:000070">
    <property type="entry name" value="Beta-1,3-glucosyltransferase-like Protein"/>
    <property type="match status" value="1"/>
</dbReference>
<dbReference type="FunFam" id="3.90.550.50:FF:000008">
    <property type="entry name" value="Beta-1,3-glucosyltransferase"/>
    <property type="match status" value="1"/>
</dbReference>
<evidence type="ECO:0000313" key="12">
    <source>
        <dbReference type="Proteomes" id="UP000008144"/>
    </source>
</evidence>
<reference evidence="12" key="1">
    <citation type="journal article" date="2002" name="Science">
        <title>The draft genome of Ciona intestinalis: insights into chordate and vertebrate origins.</title>
        <authorList>
            <person name="Dehal P."/>
            <person name="Satou Y."/>
            <person name="Campbell R.K."/>
            <person name="Chapman J."/>
            <person name="Degnan B."/>
            <person name="De Tomaso A."/>
            <person name="Davidson B."/>
            <person name="Di Gregorio A."/>
            <person name="Gelpke M."/>
            <person name="Goodstein D.M."/>
            <person name="Harafuji N."/>
            <person name="Hastings K.E."/>
            <person name="Ho I."/>
            <person name="Hotta K."/>
            <person name="Huang W."/>
            <person name="Kawashima T."/>
            <person name="Lemaire P."/>
            <person name="Martinez D."/>
            <person name="Meinertzhagen I.A."/>
            <person name="Necula S."/>
            <person name="Nonaka M."/>
            <person name="Putnam N."/>
            <person name="Rash S."/>
            <person name="Saiga H."/>
            <person name="Satake M."/>
            <person name="Terry A."/>
            <person name="Yamada L."/>
            <person name="Wang H.G."/>
            <person name="Awazu S."/>
            <person name="Azumi K."/>
            <person name="Boore J."/>
            <person name="Branno M."/>
            <person name="Chin-Bow S."/>
            <person name="DeSantis R."/>
            <person name="Doyle S."/>
            <person name="Francino P."/>
            <person name="Keys D.N."/>
            <person name="Haga S."/>
            <person name="Hayashi H."/>
            <person name="Hino K."/>
            <person name="Imai K.S."/>
            <person name="Inaba K."/>
            <person name="Kano S."/>
            <person name="Kobayashi K."/>
            <person name="Kobayashi M."/>
            <person name="Lee B.I."/>
            <person name="Makabe K.W."/>
            <person name="Manohar C."/>
            <person name="Matassi G."/>
            <person name="Medina M."/>
            <person name="Mochizuki Y."/>
            <person name="Mount S."/>
            <person name="Morishita T."/>
            <person name="Miura S."/>
            <person name="Nakayama A."/>
            <person name="Nishizaka S."/>
            <person name="Nomoto H."/>
            <person name="Ohta F."/>
            <person name="Oishi K."/>
            <person name="Rigoutsos I."/>
            <person name="Sano M."/>
            <person name="Sasaki A."/>
            <person name="Sasakura Y."/>
            <person name="Shoguchi E."/>
            <person name="Shin-i T."/>
            <person name="Spagnuolo A."/>
            <person name="Stainier D."/>
            <person name="Suzuki M.M."/>
            <person name="Tassy O."/>
            <person name="Takatori N."/>
            <person name="Tokuoka M."/>
            <person name="Yagi K."/>
            <person name="Yoshizaki F."/>
            <person name="Wada S."/>
            <person name="Zhang C."/>
            <person name="Hyatt P.D."/>
            <person name="Larimer F."/>
            <person name="Detter C."/>
            <person name="Doggett N."/>
            <person name="Glavina T."/>
            <person name="Hawkins T."/>
            <person name="Richardson P."/>
            <person name="Lucas S."/>
            <person name="Kohara Y."/>
            <person name="Levine M."/>
            <person name="Satoh N."/>
            <person name="Rokhsar D.S."/>
        </authorList>
    </citation>
    <scope>NUCLEOTIDE SEQUENCE [LARGE SCALE GENOMIC DNA]</scope>
</reference>
<evidence type="ECO:0000256" key="3">
    <source>
        <dbReference type="ARBA" id="ARBA00022676"/>
    </source>
</evidence>
<organism evidence="11 12">
    <name type="scientific">Ciona intestinalis</name>
    <name type="common">Transparent sea squirt</name>
    <name type="synonym">Ascidia intestinalis</name>
    <dbReference type="NCBI Taxonomy" id="7719"/>
    <lineage>
        <taxon>Eukaryota</taxon>
        <taxon>Metazoa</taxon>
        <taxon>Chordata</taxon>
        <taxon>Tunicata</taxon>
        <taxon>Ascidiacea</taxon>
        <taxon>Phlebobranchia</taxon>
        <taxon>Cionidae</taxon>
        <taxon>Ciona</taxon>
    </lineage>
</organism>
<keyword evidence="6" id="KW-0735">Signal-anchor</keyword>
<comment type="similarity">
    <text evidence="2">Belongs to the glycosyltransferase 31 family.</text>
</comment>
<dbReference type="InParanoid" id="F7ABL1"/>
<keyword evidence="8" id="KW-0472">Membrane</keyword>
<evidence type="ECO:0000256" key="2">
    <source>
        <dbReference type="ARBA" id="ARBA00008661"/>
    </source>
</evidence>
<feature type="domain" description="Fringe-like glycosyltransferase" evidence="10">
    <location>
        <begin position="216"/>
        <end position="438"/>
    </location>
</feature>
<evidence type="ECO:0000259" key="10">
    <source>
        <dbReference type="Pfam" id="PF02434"/>
    </source>
</evidence>
<dbReference type="Ensembl" id="ENSCINT00000023323.2">
    <property type="protein sequence ID" value="ENSCINP00000023077.2"/>
    <property type="gene ID" value="ENSCING00000012334.2"/>
</dbReference>
<reference evidence="11" key="3">
    <citation type="submission" date="2025-09" db="UniProtKB">
        <authorList>
            <consortium name="Ensembl"/>
        </authorList>
    </citation>
    <scope>IDENTIFICATION</scope>
</reference>
<dbReference type="GO" id="GO:0012505">
    <property type="term" value="C:endomembrane system"/>
    <property type="evidence" value="ECO:0007669"/>
    <property type="project" value="UniProtKB-SubCell"/>
</dbReference>
<evidence type="ECO:0000256" key="1">
    <source>
        <dbReference type="ARBA" id="ARBA00004606"/>
    </source>
</evidence>
<keyword evidence="12" id="KW-1185">Reference proteome</keyword>
<dbReference type="GeneTree" id="ENSGT00940000155499"/>
<dbReference type="STRING" id="7719.ENSCINP00000023077"/>
<evidence type="ECO:0000256" key="8">
    <source>
        <dbReference type="ARBA" id="ARBA00023136"/>
    </source>
</evidence>
<comment type="subcellular location">
    <subcellularLocation>
        <location evidence="9">Endomembrane system</location>
        <topology evidence="9">Single-pass membrane protein</topology>
    </subcellularLocation>
    <subcellularLocation>
        <location evidence="1">Membrane</location>
        <topology evidence="1">Single-pass type II membrane protein</topology>
    </subcellularLocation>
</comment>
<dbReference type="Gene3D" id="3.90.550.50">
    <property type="match status" value="2"/>
</dbReference>
<dbReference type="GO" id="GO:0008375">
    <property type="term" value="F:acetylglucosaminyltransferase activity"/>
    <property type="evidence" value="ECO:0000318"/>
    <property type="project" value="GO_Central"/>
</dbReference>
<keyword evidence="7" id="KW-1133">Transmembrane helix</keyword>
<dbReference type="OMA" id="CATYPRF"/>
<dbReference type="GO" id="GO:0016020">
    <property type="term" value="C:membrane"/>
    <property type="evidence" value="ECO:0007669"/>
    <property type="project" value="UniProtKB-SubCell"/>
</dbReference>
<dbReference type="PANTHER" id="PTHR10811">
    <property type="entry name" value="FRINGE-RELATED"/>
    <property type="match status" value="1"/>
</dbReference>
<dbReference type="Proteomes" id="UP000008144">
    <property type="component" value="Unassembled WGS sequence"/>
</dbReference>
<evidence type="ECO:0000256" key="4">
    <source>
        <dbReference type="ARBA" id="ARBA00022679"/>
    </source>
</evidence>
<accession>F7ABL1</accession>
<evidence type="ECO:0000313" key="11">
    <source>
        <dbReference type="Ensembl" id="ENSCINP00000023077.2"/>
    </source>
</evidence>
<dbReference type="Pfam" id="PF02434">
    <property type="entry name" value="Fringe"/>
    <property type="match status" value="1"/>
</dbReference>
<keyword evidence="5" id="KW-0812">Transmembrane</keyword>
<evidence type="ECO:0000256" key="6">
    <source>
        <dbReference type="ARBA" id="ARBA00022968"/>
    </source>
</evidence>
<dbReference type="AlphaFoldDB" id="F7ABL1"/>